<dbReference type="OrthoDB" id="9774907at2"/>
<evidence type="ECO:0000256" key="5">
    <source>
        <dbReference type="ARBA" id="ARBA00022777"/>
    </source>
</evidence>
<dbReference type="AlphaFoldDB" id="A0A6N7PXH6"/>
<comment type="caution">
    <text evidence="8">Lacks conserved residue(s) required for the propagation of feature annotation.</text>
</comment>
<dbReference type="Proteomes" id="UP000440224">
    <property type="component" value="Unassembled WGS sequence"/>
</dbReference>
<feature type="domain" description="Thymidylate kinase-like" evidence="9">
    <location>
        <begin position="15"/>
        <end position="209"/>
    </location>
</feature>
<dbReference type="GO" id="GO:0004798">
    <property type="term" value="F:dTMP kinase activity"/>
    <property type="evidence" value="ECO:0007669"/>
    <property type="project" value="UniProtKB-UniRule"/>
</dbReference>
<evidence type="ECO:0000256" key="2">
    <source>
        <dbReference type="ARBA" id="ARBA00022679"/>
    </source>
</evidence>
<dbReference type="PANTHER" id="PTHR10344:SF4">
    <property type="entry name" value="UMP-CMP KINASE 2, MITOCHONDRIAL"/>
    <property type="match status" value="1"/>
</dbReference>
<reference evidence="10 11" key="1">
    <citation type="submission" date="2019-10" db="EMBL/GenBank/DDBJ databases">
        <title>A soil myxobacterium in the family Polyangiaceae.</title>
        <authorList>
            <person name="Li Y."/>
            <person name="Wang J."/>
        </authorList>
    </citation>
    <scope>NUCLEOTIDE SEQUENCE [LARGE SCALE GENOMIC DNA]</scope>
    <source>
        <strain evidence="10 11">DSM 14734</strain>
    </source>
</reference>
<dbReference type="GO" id="GO:0005524">
    <property type="term" value="F:ATP binding"/>
    <property type="evidence" value="ECO:0007669"/>
    <property type="project" value="UniProtKB-UniRule"/>
</dbReference>
<dbReference type="PANTHER" id="PTHR10344">
    <property type="entry name" value="THYMIDYLATE KINASE"/>
    <property type="match status" value="1"/>
</dbReference>
<dbReference type="InterPro" id="IPR018094">
    <property type="entry name" value="Thymidylate_kinase"/>
</dbReference>
<dbReference type="NCBIfam" id="TIGR00041">
    <property type="entry name" value="DTMP_kinase"/>
    <property type="match status" value="1"/>
</dbReference>
<keyword evidence="4 8" id="KW-0547">Nucleotide-binding</keyword>
<gene>
    <name evidence="8 10" type="primary">tmk</name>
    <name evidence="10" type="ORF">GF068_24885</name>
</gene>
<keyword evidence="11" id="KW-1185">Reference proteome</keyword>
<evidence type="ECO:0000256" key="1">
    <source>
        <dbReference type="ARBA" id="ARBA00009776"/>
    </source>
</evidence>
<dbReference type="RefSeq" id="WP_153821957.1">
    <property type="nucleotide sequence ID" value="NZ_WJIE01000007.1"/>
</dbReference>
<dbReference type="Pfam" id="PF02223">
    <property type="entry name" value="Thymidylate_kin"/>
    <property type="match status" value="1"/>
</dbReference>
<keyword evidence="2 8" id="KW-0808">Transferase</keyword>
<evidence type="ECO:0000256" key="6">
    <source>
        <dbReference type="ARBA" id="ARBA00022840"/>
    </source>
</evidence>
<dbReference type="EMBL" id="WJIE01000007">
    <property type="protein sequence ID" value="MRG95130.1"/>
    <property type="molecule type" value="Genomic_DNA"/>
</dbReference>
<evidence type="ECO:0000259" key="9">
    <source>
        <dbReference type="Pfam" id="PF02223"/>
    </source>
</evidence>
<organism evidence="10 11">
    <name type="scientific">Polyangium spumosum</name>
    <dbReference type="NCBI Taxonomy" id="889282"/>
    <lineage>
        <taxon>Bacteria</taxon>
        <taxon>Pseudomonadati</taxon>
        <taxon>Myxococcota</taxon>
        <taxon>Polyangia</taxon>
        <taxon>Polyangiales</taxon>
        <taxon>Polyangiaceae</taxon>
        <taxon>Polyangium</taxon>
    </lineage>
</organism>
<comment type="similarity">
    <text evidence="1 8">Belongs to the thymidylate kinase family.</text>
</comment>
<evidence type="ECO:0000313" key="10">
    <source>
        <dbReference type="EMBL" id="MRG95130.1"/>
    </source>
</evidence>
<evidence type="ECO:0000256" key="4">
    <source>
        <dbReference type="ARBA" id="ARBA00022741"/>
    </source>
</evidence>
<dbReference type="GO" id="GO:0006233">
    <property type="term" value="P:dTDP biosynthetic process"/>
    <property type="evidence" value="ECO:0007669"/>
    <property type="project" value="InterPro"/>
</dbReference>
<dbReference type="EC" id="2.7.4.9" evidence="8"/>
<keyword evidence="6 8" id="KW-0067">ATP-binding</keyword>
<proteinExistence type="inferred from homology"/>
<dbReference type="CDD" id="cd01672">
    <property type="entry name" value="TMPK"/>
    <property type="match status" value="1"/>
</dbReference>
<dbReference type="GO" id="GO:0005829">
    <property type="term" value="C:cytosol"/>
    <property type="evidence" value="ECO:0007669"/>
    <property type="project" value="TreeGrafter"/>
</dbReference>
<dbReference type="Gene3D" id="3.40.50.300">
    <property type="entry name" value="P-loop containing nucleotide triphosphate hydrolases"/>
    <property type="match status" value="1"/>
</dbReference>
<evidence type="ECO:0000256" key="7">
    <source>
        <dbReference type="ARBA" id="ARBA00048743"/>
    </source>
</evidence>
<keyword evidence="5 8" id="KW-0418">Kinase</keyword>
<dbReference type="HAMAP" id="MF_00165">
    <property type="entry name" value="Thymidylate_kinase"/>
    <property type="match status" value="1"/>
</dbReference>
<evidence type="ECO:0000313" key="11">
    <source>
        <dbReference type="Proteomes" id="UP000440224"/>
    </source>
</evidence>
<dbReference type="InterPro" id="IPR039430">
    <property type="entry name" value="Thymidylate_kin-like_dom"/>
</dbReference>
<comment type="caution">
    <text evidence="10">The sequence shown here is derived from an EMBL/GenBank/DDBJ whole genome shotgun (WGS) entry which is preliminary data.</text>
</comment>
<name>A0A6N7PXH6_9BACT</name>
<dbReference type="InterPro" id="IPR027417">
    <property type="entry name" value="P-loop_NTPase"/>
</dbReference>
<evidence type="ECO:0000256" key="8">
    <source>
        <dbReference type="HAMAP-Rule" id="MF_00165"/>
    </source>
</evidence>
<dbReference type="SUPFAM" id="SSF52540">
    <property type="entry name" value="P-loop containing nucleoside triphosphate hydrolases"/>
    <property type="match status" value="1"/>
</dbReference>
<dbReference type="GO" id="GO:0006227">
    <property type="term" value="P:dUDP biosynthetic process"/>
    <property type="evidence" value="ECO:0007669"/>
    <property type="project" value="TreeGrafter"/>
</dbReference>
<dbReference type="GO" id="GO:0006235">
    <property type="term" value="P:dTTP biosynthetic process"/>
    <property type="evidence" value="ECO:0007669"/>
    <property type="project" value="UniProtKB-UniRule"/>
</dbReference>
<protein>
    <recommendedName>
        <fullName evidence="8">Thymidylate kinase</fullName>
        <ecNumber evidence="8">2.7.4.9</ecNumber>
    </recommendedName>
    <alternativeName>
        <fullName evidence="8">dTMP kinase</fullName>
    </alternativeName>
</protein>
<comment type="catalytic activity">
    <reaction evidence="7 8">
        <text>dTMP + ATP = dTDP + ADP</text>
        <dbReference type="Rhea" id="RHEA:13517"/>
        <dbReference type="ChEBI" id="CHEBI:30616"/>
        <dbReference type="ChEBI" id="CHEBI:58369"/>
        <dbReference type="ChEBI" id="CHEBI:63528"/>
        <dbReference type="ChEBI" id="CHEBI:456216"/>
        <dbReference type="EC" id="2.7.4.9"/>
    </reaction>
</comment>
<evidence type="ECO:0000256" key="3">
    <source>
        <dbReference type="ARBA" id="ARBA00022727"/>
    </source>
</evidence>
<comment type="function">
    <text evidence="8">Phosphorylation of dTMP to form dTDP in both de novo and salvage pathways of dTTP synthesis.</text>
</comment>
<keyword evidence="3 8" id="KW-0545">Nucleotide biosynthesis</keyword>
<sequence length="221" mass="24417">MREREDGNNGVFVVFEGIDGAGTTTQADRYGSFLRGRRRLAHVTREPSGGPMGSLLRLVLTQRVNLPSRHRDATMALLFAADRLDHIEAEVAPHLRDGYVVISDRYELSSIIYQSIGLEDEGARADMIAWIRHANRHALKPDVTVVVDVDPEVAAQRRRARGGASELFEEPELQARLARAYLRADEIIGGDRLVHVDGNGDVDTVTDAIIRALEPYVGEGP</sequence>
<accession>A0A6N7PXH6</accession>